<name>A0A368K8W6_9HYPH</name>
<dbReference type="EMBL" id="QOZG01000003">
    <property type="protein sequence ID" value="RCS24520.1"/>
    <property type="molecule type" value="Genomic_DNA"/>
</dbReference>
<comment type="caution">
    <text evidence="1">The sequence shown here is derived from an EMBL/GenBank/DDBJ whole genome shotgun (WGS) entry which is preliminary data.</text>
</comment>
<sequence>MLLLAGADSAQAQAPRFRICHGYGCYRTTLVTLSSDDLKKITAIMAQGQKSAEAERGALRDALAIFEERSVAVIGVRDKPRMEFGKARIVGQMDCIDESTNTDHFLKFMEAKGWLSHHRVARKTSRGFFLDGRYPHWTAVLRDEQGVLWAVDSWFDPGGGPPDVMKLSEWKRRGVGGER</sequence>
<accession>A0A368K8W6</accession>
<dbReference type="OrthoDB" id="5471992at2"/>
<dbReference type="AlphaFoldDB" id="A0A368K8W6"/>
<dbReference type="Proteomes" id="UP000253420">
    <property type="component" value="Unassembled WGS sequence"/>
</dbReference>
<evidence type="ECO:0000313" key="1">
    <source>
        <dbReference type="EMBL" id="RCS24520.1"/>
    </source>
</evidence>
<evidence type="ECO:0000313" key="2">
    <source>
        <dbReference type="Proteomes" id="UP000253420"/>
    </source>
</evidence>
<keyword evidence="2" id="KW-1185">Reference proteome</keyword>
<proteinExistence type="predicted"/>
<protein>
    <submittedName>
        <fullName evidence="1">Uncharacterized protein</fullName>
    </submittedName>
</protein>
<organism evidence="1 2">
    <name type="scientific">Phyllobacterium salinisoli</name>
    <dbReference type="NCBI Taxonomy" id="1899321"/>
    <lineage>
        <taxon>Bacteria</taxon>
        <taxon>Pseudomonadati</taxon>
        <taxon>Pseudomonadota</taxon>
        <taxon>Alphaproteobacteria</taxon>
        <taxon>Hyphomicrobiales</taxon>
        <taxon>Phyllobacteriaceae</taxon>
        <taxon>Phyllobacterium</taxon>
    </lineage>
</organism>
<reference evidence="1 2" key="1">
    <citation type="submission" date="2018-07" db="EMBL/GenBank/DDBJ databases">
        <title>The draft genome of Phyllobacterium salinisoli.</title>
        <authorList>
            <person name="Liu L."/>
            <person name="Li L."/>
            <person name="Zhang X."/>
            <person name="Liang L."/>
        </authorList>
    </citation>
    <scope>NUCLEOTIDE SEQUENCE [LARGE SCALE GENOMIC DNA]</scope>
    <source>
        <strain evidence="1 2">LLAN61</strain>
    </source>
</reference>
<gene>
    <name evidence="1" type="ORF">DUT91_07180</name>
</gene>